<reference evidence="1" key="1">
    <citation type="submission" date="2021-06" db="EMBL/GenBank/DDBJ databases">
        <authorList>
            <person name="Kallberg Y."/>
            <person name="Tangrot J."/>
            <person name="Rosling A."/>
        </authorList>
    </citation>
    <scope>NUCLEOTIDE SEQUENCE</scope>
    <source>
        <strain evidence="1">CL551</strain>
    </source>
</reference>
<sequence>MSTIFEHNETAYGQNIRGFDAFVPDAFGSNPAQMERFYNEIYVYEPNPRIPISPAALAGAAAYKAVRLHDSQSNFFLHKNHTYEIGKIRETAANEALHLLQMYPIPNVDPQIVVISAEAAAHRLYDHEHF</sequence>
<dbReference type="EMBL" id="CAJVPV010000695">
    <property type="protein sequence ID" value="CAG8469789.1"/>
    <property type="molecule type" value="Genomic_DNA"/>
</dbReference>
<gene>
    <name evidence="1" type="ORF">AMORRO_LOCUS1801</name>
</gene>
<accession>A0A9N8W2G7</accession>
<name>A0A9N8W2G7_9GLOM</name>
<keyword evidence="2" id="KW-1185">Reference proteome</keyword>
<evidence type="ECO:0000313" key="1">
    <source>
        <dbReference type="EMBL" id="CAG8469789.1"/>
    </source>
</evidence>
<evidence type="ECO:0000313" key="2">
    <source>
        <dbReference type="Proteomes" id="UP000789342"/>
    </source>
</evidence>
<dbReference type="Proteomes" id="UP000789342">
    <property type="component" value="Unassembled WGS sequence"/>
</dbReference>
<comment type="caution">
    <text evidence="1">The sequence shown here is derived from an EMBL/GenBank/DDBJ whole genome shotgun (WGS) entry which is preliminary data.</text>
</comment>
<organism evidence="1 2">
    <name type="scientific">Acaulospora morrowiae</name>
    <dbReference type="NCBI Taxonomy" id="94023"/>
    <lineage>
        <taxon>Eukaryota</taxon>
        <taxon>Fungi</taxon>
        <taxon>Fungi incertae sedis</taxon>
        <taxon>Mucoromycota</taxon>
        <taxon>Glomeromycotina</taxon>
        <taxon>Glomeromycetes</taxon>
        <taxon>Diversisporales</taxon>
        <taxon>Acaulosporaceae</taxon>
        <taxon>Acaulospora</taxon>
    </lineage>
</organism>
<dbReference type="AlphaFoldDB" id="A0A9N8W2G7"/>
<protein>
    <submittedName>
        <fullName evidence="1">5316_t:CDS:1</fullName>
    </submittedName>
</protein>
<proteinExistence type="predicted"/>
<dbReference type="OrthoDB" id="2306759at2759"/>